<keyword evidence="2" id="KW-1185">Reference proteome</keyword>
<dbReference type="EMBL" id="JBHTIR010003222">
    <property type="protein sequence ID" value="MFD0854864.1"/>
    <property type="molecule type" value="Genomic_DNA"/>
</dbReference>
<evidence type="ECO:0000313" key="1">
    <source>
        <dbReference type="EMBL" id="MFD0854864.1"/>
    </source>
</evidence>
<dbReference type="Proteomes" id="UP001597083">
    <property type="component" value="Unassembled WGS sequence"/>
</dbReference>
<protein>
    <submittedName>
        <fullName evidence="1">Transcriptional regulator</fullName>
    </submittedName>
</protein>
<accession>A0ABW3CJY1</accession>
<gene>
    <name evidence="1" type="ORF">ACFQ07_21670</name>
</gene>
<proteinExistence type="predicted"/>
<name>A0ABW3CJY1_9ACTN</name>
<feature type="non-terminal residue" evidence="1">
    <location>
        <position position="37"/>
    </location>
</feature>
<organism evidence="1 2">
    <name type="scientific">Actinomadura adrarensis</name>
    <dbReference type="NCBI Taxonomy" id="1819600"/>
    <lineage>
        <taxon>Bacteria</taxon>
        <taxon>Bacillati</taxon>
        <taxon>Actinomycetota</taxon>
        <taxon>Actinomycetes</taxon>
        <taxon>Streptosporangiales</taxon>
        <taxon>Thermomonosporaceae</taxon>
        <taxon>Actinomadura</taxon>
    </lineage>
</organism>
<evidence type="ECO:0000313" key="2">
    <source>
        <dbReference type="Proteomes" id="UP001597083"/>
    </source>
</evidence>
<sequence length="37" mass="4381">MDDRSELSQFLKSRRARLRPEDVGLRDHGRMRRVAGL</sequence>
<reference evidence="2" key="1">
    <citation type="journal article" date="2019" name="Int. J. Syst. Evol. Microbiol.">
        <title>The Global Catalogue of Microorganisms (GCM) 10K type strain sequencing project: providing services to taxonomists for standard genome sequencing and annotation.</title>
        <authorList>
            <consortium name="The Broad Institute Genomics Platform"/>
            <consortium name="The Broad Institute Genome Sequencing Center for Infectious Disease"/>
            <person name="Wu L."/>
            <person name="Ma J."/>
        </authorList>
    </citation>
    <scope>NUCLEOTIDE SEQUENCE [LARGE SCALE GENOMIC DNA]</scope>
    <source>
        <strain evidence="2">JCM 31696</strain>
    </source>
</reference>
<comment type="caution">
    <text evidence="1">The sequence shown here is derived from an EMBL/GenBank/DDBJ whole genome shotgun (WGS) entry which is preliminary data.</text>
</comment>